<evidence type="ECO:0000313" key="1">
    <source>
        <dbReference type="EMBL" id="AYV84923.1"/>
    </source>
</evidence>
<proteinExistence type="predicted"/>
<sequence length="170" mass="19748">MQEISPDILSKFGQYLHNTKVSIAWLDPDIPKKCYRRLEKINIFEGYKFGPGDKLPVSIQSYYDKFCTKDQIIAKTPVPLEGNTITEIYCNIDHPLKYKTRVRFEISPATEIVTYGMLQYLYTLAYQIVYEIEEIGIKNHRISDLVYDGSSKIEVYGRSTILCFFDCDSN</sequence>
<reference evidence="1" key="1">
    <citation type="submission" date="2018-10" db="EMBL/GenBank/DDBJ databases">
        <title>Hidden diversity of soil giant viruses.</title>
        <authorList>
            <person name="Schulz F."/>
            <person name="Alteio L."/>
            <person name="Goudeau D."/>
            <person name="Ryan E.M."/>
            <person name="Malmstrom R.R."/>
            <person name="Blanchard J."/>
            <person name="Woyke T."/>
        </authorList>
    </citation>
    <scope>NUCLEOTIDE SEQUENCE</scope>
    <source>
        <strain evidence="1">SAV1</strain>
    </source>
</reference>
<dbReference type="EMBL" id="MK072437">
    <property type="protein sequence ID" value="AYV84923.1"/>
    <property type="molecule type" value="Genomic_DNA"/>
</dbReference>
<organism evidence="1">
    <name type="scientific">Satyrvirus sp</name>
    <dbReference type="NCBI Taxonomy" id="2487771"/>
    <lineage>
        <taxon>Viruses</taxon>
        <taxon>Varidnaviria</taxon>
        <taxon>Bamfordvirae</taxon>
        <taxon>Nucleocytoviricota</taxon>
        <taxon>Megaviricetes</taxon>
        <taxon>Imitervirales</taxon>
        <taxon>Mimiviridae</taxon>
        <taxon>Megamimivirinae</taxon>
    </lineage>
</organism>
<gene>
    <name evidence="1" type="ORF">Satyrvirus1_9</name>
</gene>
<protein>
    <submittedName>
        <fullName evidence="1">Uncharacterized protein</fullName>
    </submittedName>
</protein>
<accession>A0A3G5AGA4</accession>
<name>A0A3G5AGA4_9VIRU</name>